<feature type="compositionally biased region" description="Acidic residues" evidence="1">
    <location>
        <begin position="104"/>
        <end position="120"/>
    </location>
</feature>
<reference evidence="3" key="1">
    <citation type="submission" date="2022-10" db="EMBL/GenBank/DDBJ databases">
        <title>The complete genomes of actinobacterial strains from the NBC collection.</title>
        <authorList>
            <person name="Joergensen T.S."/>
            <person name="Alvarez Arevalo M."/>
            <person name="Sterndorff E.B."/>
            <person name="Faurdal D."/>
            <person name="Vuksanovic O."/>
            <person name="Mourched A.-S."/>
            <person name="Charusanti P."/>
            <person name="Shaw S."/>
            <person name="Blin K."/>
            <person name="Weber T."/>
        </authorList>
    </citation>
    <scope>NUCLEOTIDE SEQUENCE</scope>
    <source>
        <strain evidence="3">NBC_00283</strain>
    </source>
</reference>
<keyword evidence="2" id="KW-0732">Signal</keyword>
<feature type="compositionally biased region" description="Low complexity" evidence="1">
    <location>
        <begin position="28"/>
        <end position="41"/>
    </location>
</feature>
<organism evidence="3 4">
    <name type="scientific">Streptomyces goshikiensis</name>
    <dbReference type="NCBI Taxonomy" id="1942"/>
    <lineage>
        <taxon>Bacteria</taxon>
        <taxon>Bacillati</taxon>
        <taxon>Actinomycetota</taxon>
        <taxon>Actinomycetes</taxon>
        <taxon>Kitasatosporales</taxon>
        <taxon>Streptomycetaceae</taxon>
        <taxon>Streptomyces</taxon>
    </lineage>
</organism>
<name>A0ABZ1RPE9_9ACTN</name>
<dbReference type="RefSeq" id="WP_328776478.1">
    <property type="nucleotide sequence ID" value="NZ_CP108057.1"/>
</dbReference>
<keyword evidence="4" id="KW-1185">Reference proteome</keyword>
<accession>A0ABZ1RPE9</accession>
<evidence type="ECO:0000256" key="2">
    <source>
        <dbReference type="SAM" id="SignalP"/>
    </source>
</evidence>
<dbReference type="Proteomes" id="UP001432075">
    <property type="component" value="Chromosome"/>
</dbReference>
<gene>
    <name evidence="3" type="ORF">OHU17_22430</name>
</gene>
<feature type="region of interest" description="Disordered" evidence="1">
    <location>
        <begin position="28"/>
        <end position="128"/>
    </location>
</feature>
<feature type="chain" id="PRO_5045899102" description="Lipoprotein" evidence="2">
    <location>
        <begin position="28"/>
        <end position="233"/>
    </location>
</feature>
<protein>
    <recommendedName>
        <fullName evidence="5">Lipoprotein</fullName>
    </recommendedName>
</protein>
<proteinExistence type="predicted"/>
<evidence type="ECO:0000313" key="4">
    <source>
        <dbReference type="Proteomes" id="UP001432075"/>
    </source>
</evidence>
<evidence type="ECO:0000313" key="3">
    <source>
        <dbReference type="EMBL" id="WUO48368.1"/>
    </source>
</evidence>
<feature type="signal peptide" evidence="2">
    <location>
        <begin position="1"/>
        <end position="27"/>
    </location>
</feature>
<evidence type="ECO:0000256" key="1">
    <source>
        <dbReference type="SAM" id="MobiDB-lite"/>
    </source>
</evidence>
<evidence type="ECO:0008006" key="5">
    <source>
        <dbReference type="Google" id="ProtNLM"/>
    </source>
</evidence>
<dbReference type="EMBL" id="CP108057">
    <property type="protein sequence ID" value="WUO48368.1"/>
    <property type="molecule type" value="Genomic_DNA"/>
</dbReference>
<sequence>MTLSTTARVAATGLCCLLLAACGTSVAGRSAAPSGAAPAAPTCTPNLPTEEDTGTPNIPTEEDTGTPNIPTEEDTGTPNIPTEEDTGTPNIPTEEDTGTPNIPTEEDTGTPDVPTEEDTGGPDLPTDGTAAAPCAVVAGWYDMTRDFNAYYAAHRTDDDHWIPGEGVTEVRVRKTAKTAEAWVTFTTENVGKGVGEDARRIAAVFGAWRHEVYGDTGTVGVRTEGDSRVVTTW</sequence>